<proteinExistence type="predicted"/>
<comment type="caution">
    <text evidence="1">The sequence shown here is derived from an EMBL/GenBank/DDBJ whole genome shotgun (WGS) entry which is preliminary data.</text>
</comment>
<accession>A0A1T0ADW4</accession>
<dbReference type="EMBL" id="MUXU01000003">
    <property type="protein sequence ID" value="OOR93501.1"/>
    <property type="molecule type" value="Genomic_DNA"/>
</dbReference>
<reference evidence="1 2" key="1">
    <citation type="submission" date="2017-02" db="EMBL/GenBank/DDBJ databases">
        <title>Draft genome sequence of Moraxella caviae CCUG 355 type strain.</title>
        <authorList>
            <person name="Engstrom-Jakobsson H."/>
            <person name="Salva-Serra F."/>
            <person name="Thorell K."/>
            <person name="Gonzales-Siles L."/>
            <person name="Karlsson R."/>
            <person name="Boulund F."/>
            <person name="Engstrand L."/>
            <person name="Moore E."/>
        </authorList>
    </citation>
    <scope>NUCLEOTIDE SEQUENCE [LARGE SCALE GENOMIC DNA]</scope>
    <source>
        <strain evidence="1 2">CCUG 355</strain>
    </source>
</reference>
<gene>
    <name evidence="1" type="ORF">B0181_00140</name>
</gene>
<evidence type="ECO:0000313" key="2">
    <source>
        <dbReference type="Proteomes" id="UP000190435"/>
    </source>
</evidence>
<name>A0A1T0ADW4_9GAMM</name>
<evidence type="ECO:0000313" key="1">
    <source>
        <dbReference type="EMBL" id="OOR93501.1"/>
    </source>
</evidence>
<sequence>MFSHKVILILLLNLLLSLSVKSVLSMWFLVRLARCSLPSLHCTIKLYHKNKTACLPSGFDL</sequence>
<dbReference type="AlphaFoldDB" id="A0A1T0ADW4"/>
<keyword evidence="2" id="KW-1185">Reference proteome</keyword>
<protein>
    <submittedName>
        <fullName evidence="1">Uncharacterized protein</fullName>
    </submittedName>
</protein>
<dbReference type="Proteomes" id="UP000190435">
    <property type="component" value="Unassembled WGS sequence"/>
</dbReference>
<organism evidence="1 2">
    <name type="scientific">Moraxella caviae</name>
    <dbReference type="NCBI Taxonomy" id="34060"/>
    <lineage>
        <taxon>Bacteria</taxon>
        <taxon>Pseudomonadati</taxon>
        <taxon>Pseudomonadota</taxon>
        <taxon>Gammaproteobacteria</taxon>
        <taxon>Moraxellales</taxon>
        <taxon>Moraxellaceae</taxon>
        <taxon>Moraxella</taxon>
    </lineage>
</organism>